<evidence type="ECO:0000256" key="7">
    <source>
        <dbReference type="ARBA" id="ARBA00023014"/>
    </source>
</evidence>
<dbReference type="Pfam" id="PF12838">
    <property type="entry name" value="Fer4_7"/>
    <property type="match status" value="1"/>
</dbReference>
<evidence type="ECO:0000313" key="10">
    <source>
        <dbReference type="EMBL" id="MFB9462700.1"/>
    </source>
</evidence>
<gene>
    <name evidence="10" type="ORF">ACFF45_08235</name>
</gene>
<dbReference type="PROSITE" id="PS00198">
    <property type="entry name" value="4FE4S_FER_1"/>
    <property type="match status" value="1"/>
</dbReference>
<keyword evidence="7 8" id="KW-0411">Iron-sulfur</keyword>
<keyword evidence="2 8" id="KW-0813">Transport</keyword>
<keyword evidence="11" id="KW-1185">Reference proteome</keyword>
<evidence type="ECO:0000256" key="6">
    <source>
        <dbReference type="ARBA" id="ARBA00023004"/>
    </source>
</evidence>
<dbReference type="RefSeq" id="WP_381343956.1">
    <property type="nucleotide sequence ID" value="NZ_JBHMCY010000011.1"/>
</dbReference>
<evidence type="ECO:0000256" key="8">
    <source>
        <dbReference type="RuleBase" id="RU365098"/>
    </source>
</evidence>
<dbReference type="PANTHER" id="PTHR42859">
    <property type="entry name" value="OXIDOREDUCTASE"/>
    <property type="match status" value="1"/>
</dbReference>
<dbReference type="InterPro" id="IPR050294">
    <property type="entry name" value="RnfB_subfamily"/>
</dbReference>
<keyword evidence="4 8" id="KW-0479">Metal-binding</keyword>
<evidence type="ECO:0000256" key="3">
    <source>
        <dbReference type="ARBA" id="ARBA00022485"/>
    </source>
</evidence>
<dbReference type="EMBL" id="JBHMCY010000011">
    <property type="protein sequence ID" value="MFB9462700.1"/>
    <property type="molecule type" value="Genomic_DNA"/>
</dbReference>
<dbReference type="Proteomes" id="UP001589709">
    <property type="component" value="Unassembled WGS sequence"/>
</dbReference>
<reference evidence="10 11" key="1">
    <citation type="submission" date="2024-09" db="EMBL/GenBank/DDBJ databases">
        <authorList>
            <person name="Sun Q."/>
            <person name="Mori K."/>
        </authorList>
    </citation>
    <scope>NUCLEOTIDE SEQUENCE [LARGE SCALE GENOMIC DNA]</scope>
    <source>
        <strain evidence="10 11">JCM 6917</strain>
    </source>
</reference>
<dbReference type="InterPro" id="IPR017900">
    <property type="entry name" value="4Fe4S_Fe_S_CS"/>
</dbReference>
<keyword evidence="3 8" id="KW-0004">4Fe-4S</keyword>
<proteinExistence type="predicted"/>
<dbReference type="PANTHER" id="PTHR42859:SF2">
    <property type="entry name" value="FERREDOXIN"/>
    <property type="match status" value="1"/>
</dbReference>
<organism evidence="10 11">
    <name type="scientific">Streptomyces cinereospinus</name>
    <dbReference type="NCBI Taxonomy" id="285561"/>
    <lineage>
        <taxon>Bacteria</taxon>
        <taxon>Bacillati</taxon>
        <taxon>Actinomycetota</taxon>
        <taxon>Actinomycetes</taxon>
        <taxon>Kitasatosporales</taxon>
        <taxon>Streptomycetaceae</taxon>
        <taxon>Streptomyces</taxon>
    </lineage>
</organism>
<dbReference type="PROSITE" id="PS51379">
    <property type="entry name" value="4FE4S_FER_2"/>
    <property type="match status" value="1"/>
</dbReference>
<accession>A0ABV5MXG3</accession>
<comment type="function">
    <text evidence="8">Ferredoxins are iron-sulfur proteins that transfer electrons in a wide variety of metabolic reactions.</text>
</comment>
<evidence type="ECO:0000256" key="1">
    <source>
        <dbReference type="ARBA" id="ARBA00001966"/>
    </source>
</evidence>
<protein>
    <recommendedName>
        <fullName evidence="8">Ferredoxin</fullName>
    </recommendedName>
</protein>
<comment type="cofactor">
    <cofactor evidence="8">
        <name>[3Fe-4S] cluster</name>
        <dbReference type="ChEBI" id="CHEBI:21137"/>
    </cofactor>
    <text evidence="8">Binds 1 [3Fe-4S] cluster.</text>
</comment>
<comment type="caution">
    <text evidence="10">The sequence shown here is derived from an EMBL/GenBank/DDBJ whole genome shotgun (WGS) entry which is preliminary data.</text>
</comment>
<dbReference type="InterPro" id="IPR017896">
    <property type="entry name" value="4Fe4S_Fe-S-bd"/>
</dbReference>
<evidence type="ECO:0000313" key="11">
    <source>
        <dbReference type="Proteomes" id="UP001589709"/>
    </source>
</evidence>
<feature type="domain" description="4Fe-4S ferredoxin-type" evidence="9">
    <location>
        <begin position="39"/>
        <end position="68"/>
    </location>
</feature>
<dbReference type="Gene3D" id="3.30.70.20">
    <property type="match status" value="1"/>
</dbReference>
<comment type="cofactor">
    <cofactor evidence="1 8">
        <name>[4Fe-4S] cluster</name>
        <dbReference type="ChEBI" id="CHEBI:49883"/>
    </cofactor>
</comment>
<keyword evidence="5 8" id="KW-0249">Electron transport</keyword>
<evidence type="ECO:0000259" key="9">
    <source>
        <dbReference type="PROSITE" id="PS51379"/>
    </source>
</evidence>
<evidence type="ECO:0000256" key="5">
    <source>
        <dbReference type="ARBA" id="ARBA00022982"/>
    </source>
</evidence>
<keyword evidence="8" id="KW-0003">3Fe-4S</keyword>
<keyword evidence="6 8" id="KW-0408">Iron</keyword>
<dbReference type="InterPro" id="IPR000813">
    <property type="entry name" value="7Fe_ferredoxin"/>
</dbReference>
<dbReference type="PRINTS" id="PR00354">
    <property type="entry name" value="7FE8SFRDOXIN"/>
</dbReference>
<evidence type="ECO:0000256" key="2">
    <source>
        <dbReference type="ARBA" id="ARBA00022448"/>
    </source>
</evidence>
<sequence>MTFVITDACASAKDASCVAVCPVDCIHPAPGEPGFAEARQLYINPDECIDCTSCAYVCPVDACVPEDEVPDTWAAAAAVNAEYFR</sequence>
<evidence type="ECO:0000256" key="4">
    <source>
        <dbReference type="ARBA" id="ARBA00022723"/>
    </source>
</evidence>
<dbReference type="SUPFAM" id="SSF54862">
    <property type="entry name" value="4Fe-4S ferredoxins"/>
    <property type="match status" value="1"/>
</dbReference>
<name>A0ABV5MXG3_9ACTN</name>